<sequence>MAQSKRLRKLIYVLQDKASLIGATLSIRRHVSSVAVPVLRATTHSLSTPPSEARIAAVLSIGHGSYLLPRACINALMDRLHHTHSATVALKCLFTLHNVIIRGPFALRDQLSCYPSYGGHNFLNLSTFRDDSEMESLELSSWVRWYAGVLEQSLSVSRVLGYYLSSSSIQNFKNYKKGVEETRRTHLGLSNSDLLYKIEGLVGYVEQISRVPDSLYLQKNELVYEVVRLVGEDYRCVQYEIFSRIEELGNRMENFDVAELSELLGYLKRMNESKERLLLLFVNRKKNDEFWDLIDQAKIKAAIAKEEIQGKWLLVTKPRRDESTGSTQYKNPFLEPGQLIPVPHADTSRFLLTVPTVG</sequence>
<organism evidence="1 2">
    <name type="scientific">Bauhinia variegata</name>
    <name type="common">Purple orchid tree</name>
    <name type="synonym">Phanera variegata</name>
    <dbReference type="NCBI Taxonomy" id="167791"/>
    <lineage>
        <taxon>Eukaryota</taxon>
        <taxon>Viridiplantae</taxon>
        <taxon>Streptophyta</taxon>
        <taxon>Embryophyta</taxon>
        <taxon>Tracheophyta</taxon>
        <taxon>Spermatophyta</taxon>
        <taxon>Magnoliopsida</taxon>
        <taxon>eudicotyledons</taxon>
        <taxon>Gunneridae</taxon>
        <taxon>Pentapetalae</taxon>
        <taxon>rosids</taxon>
        <taxon>fabids</taxon>
        <taxon>Fabales</taxon>
        <taxon>Fabaceae</taxon>
        <taxon>Cercidoideae</taxon>
        <taxon>Cercideae</taxon>
        <taxon>Bauhiniinae</taxon>
        <taxon>Bauhinia</taxon>
    </lineage>
</organism>
<keyword evidence="2" id="KW-1185">Reference proteome</keyword>
<reference evidence="1 2" key="1">
    <citation type="journal article" date="2022" name="DNA Res.">
        <title>Chromosomal-level genome assembly of the orchid tree Bauhinia variegata (Leguminosae; Cercidoideae) supports the allotetraploid origin hypothesis of Bauhinia.</title>
        <authorList>
            <person name="Zhong Y."/>
            <person name="Chen Y."/>
            <person name="Zheng D."/>
            <person name="Pang J."/>
            <person name="Liu Y."/>
            <person name="Luo S."/>
            <person name="Meng S."/>
            <person name="Qian L."/>
            <person name="Wei D."/>
            <person name="Dai S."/>
            <person name="Zhou R."/>
        </authorList>
    </citation>
    <scope>NUCLEOTIDE SEQUENCE [LARGE SCALE GENOMIC DNA]</scope>
    <source>
        <strain evidence="1">BV-YZ2020</strain>
    </source>
</reference>
<gene>
    <name evidence="1" type="ORF">L6164_016037</name>
</gene>
<name>A0ACB9NRE3_BAUVA</name>
<accession>A0ACB9NRE3</accession>
<comment type="caution">
    <text evidence="1">The sequence shown here is derived from an EMBL/GenBank/DDBJ whole genome shotgun (WGS) entry which is preliminary data.</text>
</comment>
<evidence type="ECO:0000313" key="2">
    <source>
        <dbReference type="Proteomes" id="UP000828941"/>
    </source>
</evidence>
<protein>
    <submittedName>
        <fullName evidence="1">Uncharacterized protein</fullName>
    </submittedName>
</protein>
<dbReference type="Proteomes" id="UP000828941">
    <property type="component" value="Chromosome 6"/>
</dbReference>
<dbReference type="EMBL" id="CM039431">
    <property type="protein sequence ID" value="KAI4337651.1"/>
    <property type="molecule type" value="Genomic_DNA"/>
</dbReference>
<proteinExistence type="predicted"/>
<evidence type="ECO:0000313" key="1">
    <source>
        <dbReference type="EMBL" id="KAI4337651.1"/>
    </source>
</evidence>